<evidence type="ECO:0000256" key="3">
    <source>
        <dbReference type="SAM" id="MobiDB-lite"/>
    </source>
</evidence>
<dbReference type="PANTHER" id="PTHR43625">
    <property type="entry name" value="AFLATOXIN B1 ALDEHYDE REDUCTASE"/>
    <property type="match status" value="1"/>
</dbReference>
<feature type="region of interest" description="Disordered" evidence="3">
    <location>
        <begin position="53"/>
        <end position="74"/>
    </location>
</feature>
<evidence type="ECO:0000256" key="1">
    <source>
        <dbReference type="ARBA" id="ARBA00022857"/>
    </source>
</evidence>
<keyword evidence="2" id="KW-0560">Oxidoreductase</keyword>
<dbReference type="SUPFAM" id="SSF51430">
    <property type="entry name" value="NAD(P)-linked oxidoreductase"/>
    <property type="match status" value="1"/>
</dbReference>
<proteinExistence type="predicted"/>
<feature type="domain" description="NADP-dependent oxidoreductase" evidence="4">
    <location>
        <begin position="107"/>
        <end position="399"/>
    </location>
</feature>
<dbReference type="Gramene" id="QL12p042309:mrna">
    <property type="protein sequence ID" value="QL12p042309:mrna"/>
    <property type="gene ID" value="QL12p042309"/>
</dbReference>
<dbReference type="InterPro" id="IPR023210">
    <property type="entry name" value="NADP_OxRdtase_dom"/>
</dbReference>
<dbReference type="InterPro" id="IPR050791">
    <property type="entry name" value="Aldo-Keto_reductase"/>
</dbReference>
<dbReference type="CDD" id="cd19145">
    <property type="entry name" value="AKR_AKR13D1"/>
    <property type="match status" value="1"/>
</dbReference>
<protein>
    <recommendedName>
        <fullName evidence="4">NADP-dependent oxidoreductase domain-containing protein</fullName>
    </recommendedName>
</protein>
<dbReference type="InParanoid" id="A0A7N2N8U2"/>
<evidence type="ECO:0000313" key="5">
    <source>
        <dbReference type="EnsemblPlants" id="QL12p042309:mrna"/>
    </source>
</evidence>
<dbReference type="Gene3D" id="3.20.20.100">
    <property type="entry name" value="NADP-dependent oxidoreductase domain"/>
    <property type="match status" value="1"/>
</dbReference>
<feature type="compositionally biased region" description="Low complexity" evidence="3">
    <location>
        <begin position="61"/>
        <end position="71"/>
    </location>
</feature>
<keyword evidence="6" id="KW-1185">Reference proteome</keyword>
<keyword evidence="1" id="KW-0521">NADP</keyword>
<accession>A0A7N2N8U2</accession>
<organism evidence="5 6">
    <name type="scientific">Quercus lobata</name>
    <name type="common">Valley oak</name>
    <dbReference type="NCBI Taxonomy" id="97700"/>
    <lineage>
        <taxon>Eukaryota</taxon>
        <taxon>Viridiplantae</taxon>
        <taxon>Streptophyta</taxon>
        <taxon>Embryophyta</taxon>
        <taxon>Tracheophyta</taxon>
        <taxon>Spermatophyta</taxon>
        <taxon>Magnoliopsida</taxon>
        <taxon>eudicotyledons</taxon>
        <taxon>Gunneridae</taxon>
        <taxon>Pentapetalae</taxon>
        <taxon>rosids</taxon>
        <taxon>fabids</taxon>
        <taxon>Fagales</taxon>
        <taxon>Fagaceae</taxon>
        <taxon>Quercus</taxon>
    </lineage>
</organism>
<dbReference type="PANTHER" id="PTHR43625:SF81">
    <property type="entry name" value="OS01G0618100 PROTEIN"/>
    <property type="match status" value="1"/>
</dbReference>
<dbReference type="EnsemblPlants" id="QL12p042309:mrna">
    <property type="protein sequence ID" value="QL12p042309:mrna"/>
    <property type="gene ID" value="QL12p042309"/>
</dbReference>
<reference evidence="5" key="2">
    <citation type="submission" date="2021-01" db="UniProtKB">
        <authorList>
            <consortium name="EnsemblPlants"/>
        </authorList>
    </citation>
    <scope>IDENTIFICATION</scope>
</reference>
<dbReference type="Proteomes" id="UP000594261">
    <property type="component" value="Chromosome 12"/>
</dbReference>
<reference evidence="5 6" key="1">
    <citation type="journal article" date="2016" name="G3 (Bethesda)">
        <title>First Draft Assembly and Annotation of the Genome of a California Endemic Oak Quercus lobata Nee (Fagaceae).</title>
        <authorList>
            <person name="Sork V.L."/>
            <person name="Fitz-Gibbon S.T."/>
            <person name="Puiu D."/>
            <person name="Crepeau M."/>
            <person name="Gugger P.F."/>
            <person name="Sherman R."/>
            <person name="Stevens K."/>
            <person name="Langley C.H."/>
            <person name="Pellegrini M."/>
            <person name="Salzberg S.L."/>
        </authorList>
    </citation>
    <scope>NUCLEOTIDE SEQUENCE [LARGE SCALE GENOMIC DNA]</scope>
    <source>
        <strain evidence="5 6">cv. SW786</strain>
    </source>
</reference>
<evidence type="ECO:0000313" key="6">
    <source>
        <dbReference type="Proteomes" id="UP000594261"/>
    </source>
</evidence>
<dbReference type="InterPro" id="IPR036812">
    <property type="entry name" value="NAD(P)_OxRdtase_dom_sf"/>
</dbReference>
<dbReference type="AlphaFoldDB" id="A0A7N2N8U2"/>
<evidence type="ECO:0000259" key="4">
    <source>
        <dbReference type="Pfam" id="PF00248"/>
    </source>
</evidence>
<evidence type="ECO:0000256" key="2">
    <source>
        <dbReference type="ARBA" id="ARBA00023002"/>
    </source>
</evidence>
<name>A0A7N2N8U2_QUELO</name>
<dbReference type="EMBL" id="LRBV02000012">
    <property type="status" value="NOT_ANNOTATED_CDS"/>
    <property type="molecule type" value="Genomic_DNA"/>
</dbReference>
<dbReference type="GO" id="GO:0005737">
    <property type="term" value="C:cytoplasm"/>
    <property type="evidence" value="ECO:0007669"/>
    <property type="project" value="TreeGrafter"/>
</dbReference>
<dbReference type="GO" id="GO:0016491">
    <property type="term" value="F:oxidoreductase activity"/>
    <property type="evidence" value="ECO:0007669"/>
    <property type="project" value="UniProtKB-KW"/>
</dbReference>
<dbReference type="Pfam" id="PF00248">
    <property type="entry name" value="Aldo_ket_red"/>
    <property type="match status" value="1"/>
</dbReference>
<sequence>MEVLIERKEGIEDKNERCNQNGVEIETFAALIEEEGLDSSSSCDIFLTSEITGHEEEEQSHSSSESSSPPSLGWPIQKAEALHRAMSHAEIQVPRVKLGNQGLEVSRLGFGCAGLTGGYSDPLSDEEGISVIKHAFSKGITFFDTANVYGANANEIMVGKALRQLPRDKIQLATKFGLLKVEADGMEVCGRPEYVRSCCEASLKRLGVDCIDLYYQHRIDKLVPIEDTMEELKKLVEEGKIKYIGLSEASPDTIRRAHAVHPITALQMEWSLWTRDIEEEIVPLCRELGIGIVAYSPLGHGFFGGRTAIESGPAVGLMSTHPRFTGENLDKNKVLYERVVKLASKYGCTSAQLSLSWLLHQGDDVIPIPGTTKIKHVDDNVGSLKVKFTAEDLKEITDAVAINEVAGARIHAGIELYSWRFVNTPSKSNNASEQDS</sequence>